<evidence type="ECO:0000256" key="1">
    <source>
        <dbReference type="ARBA" id="ARBA00001946"/>
    </source>
</evidence>
<dbReference type="EC" id="2.5.1.75" evidence="10"/>
<keyword evidence="15" id="KW-1185">Reference proteome</keyword>
<feature type="region of interest" description="Interaction with substrate tRNA" evidence="10">
    <location>
        <begin position="81"/>
        <end position="84"/>
    </location>
</feature>
<comment type="catalytic activity">
    <reaction evidence="9 10 11">
        <text>adenosine(37) in tRNA + dimethylallyl diphosphate = N(6)-dimethylallyladenosine(37) in tRNA + diphosphate</text>
        <dbReference type="Rhea" id="RHEA:26482"/>
        <dbReference type="Rhea" id="RHEA-COMP:10162"/>
        <dbReference type="Rhea" id="RHEA-COMP:10375"/>
        <dbReference type="ChEBI" id="CHEBI:33019"/>
        <dbReference type="ChEBI" id="CHEBI:57623"/>
        <dbReference type="ChEBI" id="CHEBI:74411"/>
        <dbReference type="ChEBI" id="CHEBI:74415"/>
        <dbReference type="EC" id="2.5.1.75"/>
    </reaction>
</comment>
<dbReference type="NCBIfam" id="TIGR00174">
    <property type="entry name" value="miaA"/>
    <property type="match status" value="1"/>
</dbReference>
<evidence type="ECO:0000256" key="6">
    <source>
        <dbReference type="ARBA" id="ARBA00022741"/>
    </source>
</evidence>
<feature type="site" description="Interaction with substrate tRNA" evidence="10">
    <location>
        <position position="147"/>
    </location>
</feature>
<proteinExistence type="inferred from homology"/>
<dbReference type="InterPro" id="IPR018022">
    <property type="entry name" value="IPT"/>
</dbReference>
<gene>
    <name evidence="10" type="primary">miaA</name>
    <name evidence="14" type="ORF">HMPREF0557_01953</name>
</gene>
<dbReference type="InterPro" id="IPR039657">
    <property type="entry name" value="Dimethylallyltransferase"/>
</dbReference>
<sequence length="350" mass="40352">MIDKRIIKRAHFFQICAFFMKKIIFAIFKKPFSWYIDYRRKGGFFLSKIPVIVIVGPTAVGKTSLSITLAKNFDGEIISGDSMQVYRGLDIGTAKITPEEMDGIKHYLIDVTDPAVPFTAAKFQAETRGLIESIHNRGKLPIIVGGTGLYIQSVFYDYGFGNASEDKAYRRELDQLDKTTLWQMLERLDPKSAELIHENNKRRVIRALEVIHLTGKPFSEYQVHHTLNEAYQPLFLGLDLDRELLYERINRRVELMFEEGLVSEASKLYDKHLVDVPAIRGIGYKELFTYFDGNSSLEEAKELIQKNSRHFAKRQLTWFRNRMDIDWIQAGVSTTDTEAMEKVKTFLASK</sequence>
<evidence type="ECO:0000313" key="15">
    <source>
        <dbReference type="Proteomes" id="UP000003597"/>
    </source>
</evidence>
<dbReference type="HAMAP" id="MF_00185">
    <property type="entry name" value="IPP_trans"/>
    <property type="match status" value="1"/>
</dbReference>
<dbReference type="PANTHER" id="PTHR11088:SF60">
    <property type="entry name" value="TRNA DIMETHYLALLYLTRANSFERASE"/>
    <property type="match status" value="1"/>
</dbReference>
<dbReference type="GO" id="GO:0006400">
    <property type="term" value="P:tRNA modification"/>
    <property type="evidence" value="ECO:0007669"/>
    <property type="project" value="TreeGrafter"/>
</dbReference>
<evidence type="ECO:0000256" key="12">
    <source>
        <dbReference type="RuleBase" id="RU003784"/>
    </source>
</evidence>
<evidence type="ECO:0000256" key="7">
    <source>
        <dbReference type="ARBA" id="ARBA00022840"/>
    </source>
</evidence>
<name>A0AB72Z8L9_LISIO</name>
<reference evidence="14 15" key="1">
    <citation type="submission" date="2011-08" db="EMBL/GenBank/DDBJ databases">
        <authorList>
            <person name="Weinstock G."/>
            <person name="Sodergren E."/>
            <person name="Clifton S."/>
            <person name="Fulton L."/>
            <person name="Fulton B."/>
            <person name="Courtney L."/>
            <person name="Fronick C."/>
            <person name="Harrison M."/>
            <person name="Strong C."/>
            <person name="Farmer C."/>
            <person name="Delahaunty K."/>
            <person name="Markovic C."/>
            <person name="Hall O."/>
            <person name="Minx P."/>
            <person name="Tomlinson C."/>
            <person name="Mitreva M."/>
            <person name="Hou S."/>
            <person name="Chen J."/>
            <person name="Wollam A."/>
            <person name="Pepin K.H."/>
            <person name="Johnson M."/>
            <person name="Bhonagiri V."/>
            <person name="Zhang X."/>
            <person name="Suruliraj S."/>
            <person name="Warren W."/>
            <person name="Chinwalla A."/>
            <person name="Mardis E.R."/>
            <person name="Wilson R.K."/>
        </authorList>
    </citation>
    <scope>NUCLEOTIDE SEQUENCE [LARGE SCALE GENOMIC DNA]</scope>
    <source>
        <strain evidence="14 15">ATCC 33091</strain>
    </source>
</reference>
<evidence type="ECO:0000256" key="2">
    <source>
        <dbReference type="ARBA" id="ARBA00003213"/>
    </source>
</evidence>
<feature type="site" description="Interaction with substrate tRNA" evidence="10">
    <location>
        <position position="170"/>
    </location>
</feature>
<dbReference type="GO" id="GO:0052381">
    <property type="term" value="F:tRNA dimethylallyltransferase activity"/>
    <property type="evidence" value="ECO:0007669"/>
    <property type="project" value="UniProtKB-UniRule"/>
</dbReference>
<evidence type="ECO:0000313" key="14">
    <source>
        <dbReference type="EMBL" id="EHN61212.1"/>
    </source>
</evidence>
<accession>A0AB72Z8L9</accession>
<comment type="caution">
    <text evidence="10">Lacks conserved residue(s) required for the propagation of feature annotation.</text>
</comment>
<dbReference type="Proteomes" id="UP000003597">
    <property type="component" value="Unassembled WGS sequence"/>
</dbReference>
<comment type="cofactor">
    <cofactor evidence="1 10">
        <name>Mg(2+)</name>
        <dbReference type="ChEBI" id="CHEBI:18420"/>
    </cofactor>
</comment>
<keyword evidence="6 10" id="KW-0547">Nucleotide-binding</keyword>
<evidence type="ECO:0000256" key="10">
    <source>
        <dbReference type="HAMAP-Rule" id="MF_00185"/>
    </source>
</evidence>
<evidence type="ECO:0000256" key="13">
    <source>
        <dbReference type="RuleBase" id="RU003785"/>
    </source>
</evidence>
<keyword evidence="5 10" id="KW-0819">tRNA processing</keyword>
<dbReference type="EMBL" id="AGCN01000032">
    <property type="protein sequence ID" value="EHN61212.1"/>
    <property type="molecule type" value="Genomic_DNA"/>
</dbReference>
<evidence type="ECO:0000256" key="11">
    <source>
        <dbReference type="RuleBase" id="RU003783"/>
    </source>
</evidence>
<dbReference type="PANTHER" id="PTHR11088">
    <property type="entry name" value="TRNA DIMETHYLALLYLTRANSFERASE"/>
    <property type="match status" value="1"/>
</dbReference>
<dbReference type="Gene3D" id="1.10.20.140">
    <property type="match status" value="1"/>
</dbReference>
<evidence type="ECO:0000256" key="5">
    <source>
        <dbReference type="ARBA" id="ARBA00022694"/>
    </source>
</evidence>
<feature type="binding site" evidence="10">
    <location>
        <begin position="56"/>
        <end position="63"/>
    </location>
    <ligand>
        <name>ATP</name>
        <dbReference type="ChEBI" id="CHEBI:30616"/>
    </ligand>
</feature>
<comment type="caution">
    <text evidence="14">The sequence shown here is derived from an EMBL/GenBank/DDBJ whole genome shotgun (WGS) entry which is preliminary data.</text>
</comment>
<organism evidence="14 15">
    <name type="scientific">Listeria innocua ATCC 33091</name>
    <dbReference type="NCBI Taxonomy" id="1002366"/>
    <lineage>
        <taxon>Bacteria</taxon>
        <taxon>Bacillati</taxon>
        <taxon>Bacillota</taxon>
        <taxon>Bacilli</taxon>
        <taxon>Bacillales</taxon>
        <taxon>Listeriaceae</taxon>
        <taxon>Listeria</taxon>
    </lineage>
</organism>
<dbReference type="InterPro" id="IPR027417">
    <property type="entry name" value="P-loop_NTPase"/>
</dbReference>
<feature type="binding site" evidence="10">
    <location>
        <begin position="58"/>
        <end position="63"/>
    </location>
    <ligand>
        <name>substrate</name>
    </ligand>
</feature>
<keyword evidence="7 10" id="KW-0067">ATP-binding</keyword>
<evidence type="ECO:0000256" key="8">
    <source>
        <dbReference type="ARBA" id="ARBA00022842"/>
    </source>
</evidence>
<keyword evidence="4 10" id="KW-0808">Transferase</keyword>
<dbReference type="SUPFAM" id="SSF52540">
    <property type="entry name" value="P-loop containing nucleoside triphosphate hydrolases"/>
    <property type="match status" value="2"/>
</dbReference>
<evidence type="ECO:0000256" key="4">
    <source>
        <dbReference type="ARBA" id="ARBA00022679"/>
    </source>
</evidence>
<comment type="subunit">
    <text evidence="10">Monomer.</text>
</comment>
<protein>
    <recommendedName>
        <fullName evidence="10">tRNA dimethylallyltransferase</fullName>
        <ecNumber evidence="10">2.5.1.75</ecNumber>
    </recommendedName>
    <alternativeName>
        <fullName evidence="10">Dimethylallyl diphosphate:tRNA dimethylallyltransferase</fullName>
        <shortName evidence="10">DMAPP:tRNA dimethylallyltransferase</shortName>
        <shortName evidence="10">DMATase</shortName>
    </alternativeName>
    <alternativeName>
        <fullName evidence="10">Isopentenyl-diphosphate:tRNA isopentenyltransferase</fullName>
        <shortName evidence="10">IPP transferase</shortName>
        <shortName evidence="10">IPPT</shortName>
        <shortName evidence="10">IPTase</shortName>
    </alternativeName>
</protein>
<comment type="similarity">
    <text evidence="3 10 13">Belongs to the IPP transferase family.</text>
</comment>
<dbReference type="GO" id="GO:0005524">
    <property type="term" value="F:ATP binding"/>
    <property type="evidence" value="ECO:0007669"/>
    <property type="project" value="UniProtKB-UniRule"/>
</dbReference>
<keyword evidence="8 10" id="KW-0460">Magnesium</keyword>
<comment type="function">
    <text evidence="2 10 12">Catalyzes the transfer of a dimethylallyl group onto the adenine at position 37 in tRNAs that read codons beginning with uridine, leading to the formation of N6-(dimethylallyl)adenosine (i(6)A).</text>
</comment>
<dbReference type="Gene3D" id="3.40.50.300">
    <property type="entry name" value="P-loop containing nucleotide triphosphate hydrolases"/>
    <property type="match status" value="1"/>
</dbReference>
<evidence type="ECO:0000256" key="3">
    <source>
        <dbReference type="ARBA" id="ARBA00005842"/>
    </source>
</evidence>
<evidence type="ECO:0000256" key="9">
    <source>
        <dbReference type="ARBA" id="ARBA00049563"/>
    </source>
</evidence>
<dbReference type="Pfam" id="PF01715">
    <property type="entry name" value="IPPT"/>
    <property type="match status" value="1"/>
</dbReference>
<dbReference type="AlphaFoldDB" id="A0AB72Z8L9"/>